<dbReference type="EMBL" id="BQNB010019649">
    <property type="protein sequence ID" value="GJT87561.1"/>
    <property type="molecule type" value="Genomic_DNA"/>
</dbReference>
<gene>
    <name evidence="1" type="ORF">Tco_1069278</name>
</gene>
<keyword evidence="2" id="KW-1185">Reference proteome</keyword>
<accession>A0ABQ5HIA3</accession>
<comment type="caution">
    <text evidence="1">The sequence shown here is derived from an EMBL/GenBank/DDBJ whole genome shotgun (WGS) entry which is preliminary data.</text>
</comment>
<evidence type="ECO:0000313" key="2">
    <source>
        <dbReference type="Proteomes" id="UP001151760"/>
    </source>
</evidence>
<evidence type="ECO:0000313" key="1">
    <source>
        <dbReference type="EMBL" id="GJT87561.1"/>
    </source>
</evidence>
<dbReference type="Proteomes" id="UP001151760">
    <property type="component" value="Unassembled WGS sequence"/>
</dbReference>
<name>A0ABQ5HIA3_9ASTR</name>
<proteinExistence type="predicted"/>
<reference evidence="1" key="1">
    <citation type="journal article" date="2022" name="Int. J. Mol. Sci.">
        <title>Draft Genome of Tanacetum Coccineum: Genomic Comparison of Closely Related Tanacetum-Family Plants.</title>
        <authorList>
            <person name="Yamashiro T."/>
            <person name="Shiraishi A."/>
            <person name="Nakayama K."/>
            <person name="Satake H."/>
        </authorList>
    </citation>
    <scope>NUCLEOTIDE SEQUENCE</scope>
</reference>
<sequence length="557" mass="65348">MDKMEANKSYQVADYKKELYEALVKSYNTDKDLFDSYGDVFLVKRGRDQTEGRNEGRHARKLSHLKILKEPSYTVDDSGVQQDQEFVMGNTDEQPDVEAATMVDWFKKPEGPPTPDPDWNKNNKLTSDLYRLGLVKLNINNLTQEILVGSAFNLLKGTYKSRTELEYHFEECFKATNERLDWHNLEGKQYPFDLRKPLSWKLKQKKIKDATYQVKWIEDMVSKLWSPLKVAYDRYALWGISHWVMKWYNYGYLEEIEVQRKDDTIHKFKEGDFPNLNLRDIEDMLLLLVEKKISNLSRDVIFDLNVALRMPETFIFDISNKIPYTPYNNHRGFIYQDKFNRNMLMPSDELYKLCDGTLTSIRDALQDIVSRMHMEYLEYGEDFRLLERINWRDLPRDITLVRIEVLRYDKKEKSEKLGIVLTEMELVLEQTQQDSHGPSDAMHNPPNPLKVGKALFQNSQRFTHFYQFSHSESVGIEKVALSSKHQSDTYVFIVKMEILPVSTSNNTAVDSILQAGNPVKEILLKLNLPDHRSILTNSKIYVKMDVEVRGSRRLKDS</sequence>
<organism evidence="1 2">
    <name type="scientific">Tanacetum coccineum</name>
    <dbReference type="NCBI Taxonomy" id="301880"/>
    <lineage>
        <taxon>Eukaryota</taxon>
        <taxon>Viridiplantae</taxon>
        <taxon>Streptophyta</taxon>
        <taxon>Embryophyta</taxon>
        <taxon>Tracheophyta</taxon>
        <taxon>Spermatophyta</taxon>
        <taxon>Magnoliopsida</taxon>
        <taxon>eudicotyledons</taxon>
        <taxon>Gunneridae</taxon>
        <taxon>Pentapetalae</taxon>
        <taxon>asterids</taxon>
        <taxon>campanulids</taxon>
        <taxon>Asterales</taxon>
        <taxon>Asteraceae</taxon>
        <taxon>Asteroideae</taxon>
        <taxon>Anthemideae</taxon>
        <taxon>Anthemidinae</taxon>
        <taxon>Tanacetum</taxon>
    </lineage>
</organism>
<protein>
    <submittedName>
        <fullName evidence="1">Uncharacterized protein</fullName>
    </submittedName>
</protein>
<reference evidence="1" key="2">
    <citation type="submission" date="2022-01" db="EMBL/GenBank/DDBJ databases">
        <authorList>
            <person name="Yamashiro T."/>
            <person name="Shiraishi A."/>
            <person name="Satake H."/>
            <person name="Nakayama K."/>
        </authorList>
    </citation>
    <scope>NUCLEOTIDE SEQUENCE</scope>
</reference>